<evidence type="ECO:0000256" key="2">
    <source>
        <dbReference type="ARBA" id="ARBA00022801"/>
    </source>
</evidence>
<dbReference type="GO" id="GO:0040029">
    <property type="term" value="P:epigenetic regulation of gene expression"/>
    <property type="evidence" value="ECO:0007669"/>
    <property type="project" value="TreeGrafter"/>
</dbReference>
<evidence type="ECO:0000313" key="5">
    <source>
        <dbReference type="Proteomes" id="UP000295399"/>
    </source>
</evidence>
<dbReference type="PANTHER" id="PTHR10625:SF19">
    <property type="entry name" value="HISTONE DEACETYLASE 12"/>
    <property type="match status" value="1"/>
</dbReference>
<dbReference type="AlphaFoldDB" id="A0A4R2PQ41"/>
<evidence type="ECO:0000313" key="4">
    <source>
        <dbReference type="EMBL" id="TCP36195.1"/>
    </source>
</evidence>
<name>A0A4R2PQ41_RHOSA</name>
<proteinExistence type="inferred from homology"/>
<comment type="caution">
    <text evidence="4">The sequence shown here is derived from an EMBL/GenBank/DDBJ whole genome shotgun (WGS) entry which is preliminary data.</text>
</comment>
<dbReference type="CDD" id="cd09993">
    <property type="entry name" value="HDAC_classIV"/>
    <property type="match status" value="1"/>
</dbReference>
<dbReference type="InterPro" id="IPR037138">
    <property type="entry name" value="His_deacetylse_dom_sf"/>
</dbReference>
<dbReference type="InParanoid" id="A0A4R2PQ41"/>
<protein>
    <submittedName>
        <fullName evidence="4">Acetoin utilization deacetylase AcuC-like enzyme</fullName>
    </submittedName>
</protein>
<organism evidence="4 5">
    <name type="scientific">Rhodothalassium salexigens DSM 2132</name>
    <dbReference type="NCBI Taxonomy" id="1188247"/>
    <lineage>
        <taxon>Bacteria</taxon>
        <taxon>Pseudomonadati</taxon>
        <taxon>Pseudomonadota</taxon>
        <taxon>Alphaproteobacteria</taxon>
        <taxon>Rhodothalassiales</taxon>
        <taxon>Rhodothalassiaceae</taxon>
        <taxon>Rhodothalassium</taxon>
    </lineage>
</organism>
<dbReference type="InterPro" id="IPR023696">
    <property type="entry name" value="Ureohydrolase_dom_sf"/>
</dbReference>
<dbReference type="EMBL" id="SLXO01000003">
    <property type="protein sequence ID" value="TCP36195.1"/>
    <property type="molecule type" value="Genomic_DNA"/>
</dbReference>
<dbReference type="InterPro" id="IPR023801">
    <property type="entry name" value="His_deacetylse_dom"/>
</dbReference>
<keyword evidence="5" id="KW-1185">Reference proteome</keyword>
<dbReference type="GO" id="GO:0016787">
    <property type="term" value="F:hydrolase activity"/>
    <property type="evidence" value="ECO:0007669"/>
    <property type="project" value="UniProtKB-KW"/>
</dbReference>
<dbReference type="Pfam" id="PF00850">
    <property type="entry name" value="Hist_deacetyl"/>
    <property type="match status" value="1"/>
</dbReference>
<dbReference type="Proteomes" id="UP000295399">
    <property type="component" value="Unassembled WGS sequence"/>
</dbReference>
<reference evidence="4 5" key="1">
    <citation type="submission" date="2019-03" db="EMBL/GenBank/DDBJ databases">
        <title>Genomic Encyclopedia of Type Strains, Phase IV (KMG-IV): sequencing the most valuable type-strain genomes for metagenomic binning, comparative biology and taxonomic classification.</title>
        <authorList>
            <person name="Goeker M."/>
        </authorList>
    </citation>
    <scope>NUCLEOTIDE SEQUENCE [LARGE SCALE GENOMIC DNA]</scope>
    <source>
        <strain evidence="4 5">DSM 2132</strain>
    </source>
</reference>
<sequence>MAKYAELWDVVTNAGWATPALCHSVAPAPRAWLELAHTPAYVSAVLDGTLDAAASRRIGFQVSEQLVDRARLSAAGTTLAGRLALDRGLAAQTAGGSHHGHPGFGAGFCVFNDVGVAVATLRAEGLVDRVLIIDLDVHQGDGTAAIFADEPAVFTFSLHAEKNFPVRKVAGDLDVGLADATGDAAYLATLADLLDPLVAHHRPELIFYNAGVDPHRDDKLGRLSLTDRGLAARDRLVLETAWARGVPLASVPGGGYGAEPAVIAKRHALVIAEAHRLIGGIPPAATSASPALS</sequence>
<keyword evidence="2" id="KW-0378">Hydrolase</keyword>
<comment type="similarity">
    <text evidence="1">Belongs to the histone deacetylase family.</text>
</comment>
<dbReference type="InterPro" id="IPR044150">
    <property type="entry name" value="HDAC_classIV"/>
</dbReference>
<dbReference type="PRINTS" id="PR01270">
    <property type="entry name" value="HDASUPER"/>
</dbReference>
<dbReference type="GO" id="GO:0004407">
    <property type="term" value="F:histone deacetylase activity"/>
    <property type="evidence" value="ECO:0007669"/>
    <property type="project" value="InterPro"/>
</dbReference>
<dbReference type="Gene3D" id="3.40.800.20">
    <property type="entry name" value="Histone deacetylase domain"/>
    <property type="match status" value="1"/>
</dbReference>
<feature type="domain" description="Histone deacetylase" evidence="3">
    <location>
        <begin position="3"/>
        <end position="259"/>
    </location>
</feature>
<evidence type="ECO:0000256" key="1">
    <source>
        <dbReference type="ARBA" id="ARBA00005947"/>
    </source>
</evidence>
<evidence type="ECO:0000259" key="3">
    <source>
        <dbReference type="Pfam" id="PF00850"/>
    </source>
</evidence>
<accession>A0A4R2PQ41</accession>
<dbReference type="InterPro" id="IPR000286">
    <property type="entry name" value="HDACs"/>
</dbReference>
<gene>
    <name evidence="4" type="ORF">EV659_10382</name>
</gene>
<dbReference type="SUPFAM" id="SSF52768">
    <property type="entry name" value="Arginase/deacetylase"/>
    <property type="match status" value="1"/>
</dbReference>
<dbReference type="PANTHER" id="PTHR10625">
    <property type="entry name" value="HISTONE DEACETYLASE HDAC1-RELATED"/>
    <property type="match status" value="1"/>
</dbReference>